<feature type="transmembrane region" description="Helical" evidence="6">
    <location>
        <begin position="121"/>
        <end position="139"/>
    </location>
</feature>
<evidence type="ECO:0000256" key="6">
    <source>
        <dbReference type="SAM" id="Phobius"/>
    </source>
</evidence>
<gene>
    <name evidence="8" type="ORF">ER308_19880</name>
</gene>
<dbReference type="AlphaFoldDB" id="A0A411YK96"/>
<dbReference type="Gene3D" id="1.20.1250.20">
    <property type="entry name" value="MFS general substrate transporter like domains"/>
    <property type="match status" value="2"/>
</dbReference>
<name>A0A411YK96_9ACTN</name>
<evidence type="ECO:0000313" key="9">
    <source>
        <dbReference type="Proteomes" id="UP000291469"/>
    </source>
</evidence>
<evidence type="ECO:0000259" key="7">
    <source>
        <dbReference type="PROSITE" id="PS50850"/>
    </source>
</evidence>
<evidence type="ECO:0000256" key="4">
    <source>
        <dbReference type="ARBA" id="ARBA00023136"/>
    </source>
</evidence>
<dbReference type="Pfam" id="PF07690">
    <property type="entry name" value="MFS_1"/>
    <property type="match status" value="1"/>
</dbReference>
<feature type="transmembrane region" description="Helical" evidence="6">
    <location>
        <begin position="291"/>
        <end position="312"/>
    </location>
</feature>
<reference evidence="8 9" key="1">
    <citation type="submission" date="2019-01" db="EMBL/GenBank/DDBJ databases">
        <title>Egibacter rhizosphaerae EGI 80759T.</title>
        <authorList>
            <person name="Chen D.-D."/>
            <person name="Tian Y."/>
            <person name="Jiao J.-Y."/>
            <person name="Zhang X.-T."/>
            <person name="Zhang Y.-G."/>
            <person name="Zhang Y."/>
            <person name="Xiao M."/>
            <person name="Shu W.-S."/>
            <person name="Li W.-J."/>
        </authorList>
    </citation>
    <scope>NUCLEOTIDE SEQUENCE [LARGE SCALE GENOMIC DNA]</scope>
    <source>
        <strain evidence="8 9">EGI 80759</strain>
    </source>
</reference>
<comment type="subcellular location">
    <subcellularLocation>
        <location evidence="1">Cell membrane</location>
        <topology evidence="1">Multi-pass membrane protein</topology>
    </subcellularLocation>
</comment>
<feature type="transmembrane region" description="Helical" evidence="6">
    <location>
        <begin position="258"/>
        <end position="279"/>
    </location>
</feature>
<feature type="compositionally biased region" description="Basic residues" evidence="5">
    <location>
        <begin position="444"/>
        <end position="453"/>
    </location>
</feature>
<evidence type="ECO:0000256" key="5">
    <source>
        <dbReference type="SAM" id="MobiDB-lite"/>
    </source>
</evidence>
<feature type="transmembrane region" description="Helical" evidence="6">
    <location>
        <begin position="145"/>
        <end position="166"/>
    </location>
</feature>
<dbReference type="InterPro" id="IPR050327">
    <property type="entry name" value="Proton-linked_MCT"/>
</dbReference>
<feature type="transmembrane region" description="Helical" evidence="6">
    <location>
        <begin position="345"/>
        <end position="368"/>
    </location>
</feature>
<sequence>MFPKRKFTDTVKSVKGRGIESRRTRLRRTRPWPVGPCHRPGAACMATSDRSESHVRAFVGAGLAAASLGTLYAWSVLAGPISDALERGAEVALVFSVALAAFAVTVMLAGRFTDRVAPARLMLGATASVVLGLVLAAFAEHLVTLVAGYGVLFGAGNGLGYATAVAVANRGATQRRGLAVGSVVGAYAVSALVAAPLLEAGVRHAGWRAALLGLTVVVGIGLLIGAFLLTGVRVRSVRPEATTGLRPKAVLRSPEGRYLWAVFLLGSFAGLMTLSHVAVVAEVRGLTPADGATLVALVAIGNASGRVGVGAASDRFGRLAALSVATSVATGAAGLLAMLASPMVLYPAAVLLGVAYGALAGLVPAATADLFGTAHVGGNVAVMFSAWGLAGVLGPSVGAALIGSRTDDRAAWAVAATLALVGLVAAERLRRTCRPASSSPTSGRRVRKRDRGA</sequence>
<dbReference type="GO" id="GO:0022857">
    <property type="term" value="F:transmembrane transporter activity"/>
    <property type="evidence" value="ECO:0007669"/>
    <property type="project" value="InterPro"/>
</dbReference>
<keyword evidence="4 6" id="KW-0472">Membrane</keyword>
<dbReference type="OrthoDB" id="9793415at2"/>
<protein>
    <submittedName>
        <fullName evidence="8">MFS transporter</fullName>
    </submittedName>
</protein>
<feature type="transmembrane region" description="Helical" evidence="6">
    <location>
        <begin position="178"/>
        <end position="198"/>
    </location>
</feature>
<feature type="transmembrane region" description="Helical" evidence="6">
    <location>
        <begin position="89"/>
        <end position="109"/>
    </location>
</feature>
<dbReference type="EMBL" id="CP036402">
    <property type="protein sequence ID" value="QBI21600.1"/>
    <property type="molecule type" value="Genomic_DNA"/>
</dbReference>
<dbReference type="PANTHER" id="PTHR11360">
    <property type="entry name" value="MONOCARBOXYLATE TRANSPORTER"/>
    <property type="match status" value="1"/>
</dbReference>
<feature type="transmembrane region" description="Helical" evidence="6">
    <location>
        <begin position="319"/>
        <end position="339"/>
    </location>
</feature>
<feature type="transmembrane region" description="Helical" evidence="6">
    <location>
        <begin position="210"/>
        <end position="229"/>
    </location>
</feature>
<keyword evidence="9" id="KW-1185">Reference proteome</keyword>
<evidence type="ECO:0000256" key="3">
    <source>
        <dbReference type="ARBA" id="ARBA00022989"/>
    </source>
</evidence>
<dbReference type="InterPro" id="IPR036259">
    <property type="entry name" value="MFS_trans_sf"/>
</dbReference>
<dbReference type="GO" id="GO:0005886">
    <property type="term" value="C:plasma membrane"/>
    <property type="evidence" value="ECO:0007669"/>
    <property type="project" value="UniProtKB-SubCell"/>
</dbReference>
<evidence type="ECO:0000313" key="8">
    <source>
        <dbReference type="EMBL" id="QBI21600.1"/>
    </source>
</evidence>
<dbReference type="SUPFAM" id="SSF103473">
    <property type="entry name" value="MFS general substrate transporter"/>
    <property type="match status" value="1"/>
</dbReference>
<keyword evidence="3 6" id="KW-1133">Transmembrane helix</keyword>
<feature type="domain" description="Major facilitator superfamily (MFS) profile" evidence="7">
    <location>
        <begin position="53"/>
        <end position="434"/>
    </location>
</feature>
<feature type="region of interest" description="Disordered" evidence="5">
    <location>
        <begin position="1"/>
        <end position="20"/>
    </location>
</feature>
<evidence type="ECO:0000256" key="1">
    <source>
        <dbReference type="ARBA" id="ARBA00004651"/>
    </source>
</evidence>
<feature type="transmembrane region" description="Helical" evidence="6">
    <location>
        <begin position="55"/>
        <end position="77"/>
    </location>
</feature>
<keyword evidence="2 6" id="KW-0812">Transmembrane</keyword>
<feature type="transmembrane region" description="Helical" evidence="6">
    <location>
        <begin position="380"/>
        <end position="403"/>
    </location>
</feature>
<evidence type="ECO:0000256" key="2">
    <source>
        <dbReference type="ARBA" id="ARBA00022692"/>
    </source>
</evidence>
<dbReference type="Proteomes" id="UP000291469">
    <property type="component" value="Chromosome"/>
</dbReference>
<feature type="transmembrane region" description="Helical" evidence="6">
    <location>
        <begin position="409"/>
        <end position="426"/>
    </location>
</feature>
<dbReference type="InterPro" id="IPR020846">
    <property type="entry name" value="MFS_dom"/>
</dbReference>
<dbReference type="InterPro" id="IPR011701">
    <property type="entry name" value="MFS"/>
</dbReference>
<dbReference type="PROSITE" id="PS50850">
    <property type="entry name" value="MFS"/>
    <property type="match status" value="1"/>
</dbReference>
<feature type="region of interest" description="Disordered" evidence="5">
    <location>
        <begin position="434"/>
        <end position="453"/>
    </location>
</feature>
<organism evidence="8 9">
    <name type="scientific">Egibacter rhizosphaerae</name>
    <dbReference type="NCBI Taxonomy" id="1670831"/>
    <lineage>
        <taxon>Bacteria</taxon>
        <taxon>Bacillati</taxon>
        <taxon>Actinomycetota</taxon>
        <taxon>Nitriliruptoria</taxon>
        <taxon>Egibacterales</taxon>
        <taxon>Egibacteraceae</taxon>
        <taxon>Egibacter</taxon>
    </lineage>
</organism>
<proteinExistence type="predicted"/>
<accession>A0A411YK96</accession>
<dbReference type="KEGG" id="erz:ER308_19880"/>